<proteinExistence type="predicted"/>
<evidence type="ECO:0000313" key="2">
    <source>
        <dbReference type="EMBL" id="MBL6081381.1"/>
    </source>
</evidence>
<dbReference type="EMBL" id="JAETWB010000026">
    <property type="protein sequence ID" value="MBL6081381.1"/>
    <property type="molecule type" value="Genomic_DNA"/>
</dbReference>
<accession>A0ABS1U9M9</accession>
<dbReference type="Proteomes" id="UP000660885">
    <property type="component" value="Unassembled WGS sequence"/>
</dbReference>
<evidence type="ECO:0000313" key="3">
    <source>
        <dbReference type="Proteomes" id="UP000660885"/>
    </source>
</evidence>
<organism evidence="2 3">
    <name type="scientific">Belnapia arida</name>
    <dbReference type="NCBI Taxonomy" id="2804533"/>
    <lineage>
        <taxon>Bacteria</taxon>
        <taxon>Pseudomonadati</taxon>
        <taxon>Pseudomonadota</taxon>
        <taxon>Alphaproteobacteria</taxon>
        <taxon>Acetobacterales</taxon>
        <taxon>Roseomonadaceae</taxon>
        <taxon>Belnapia</taxon>
    </lineage>
</organism>
<dbReference type="Pfam" id="PF12973">
    <property type="entry name" value="Cupin_7"/>
    <property type="match status" value="1"/>
</dbReference>
<gene>
    <name evidence="2" type="ORF">JMJ56_25630</name>
</gene>
<dbReference type="RefSeq" id="WP_202834604.1">
    <property type="nucleotide sequence ID" value="NZ_JAETWB010000026.1"/>
</dbReference>
<protein>
    <submittedName>
        <fullName evidence="2">Cupin domain-containing protein</fullName>
    </submittedName>
</protein>
<sequence>MADRQAHSVLLPGVRNARLRRLAPGIRHAVLLRGPDGETLRLLRIKPGTALPRHSHRGTELTLVLKGAFADETGHYGPGGLAPPLRTVLHG</sequence>
<evidence type="ECO:0000259" key="1">
    <source>
        <dbReference type="Pfam" id="PF12973"/>
    </source>
</evidence>
<dbReference type="InterPro" id="IPR014710">
    <property type="entry name" value="RmlC-like_jellyroll"/>
</dbReference>
<dbReference type="SUPFAM" id="SSF51182">
    <property type="entry name" value="RmlC-like cupins"/>
    <property type="match status" value="1"/>
</dbReference>
<reference evidence="2 3" key="1">
    <citation type="submission" date="2021-01" db="EMBL/GenBank/DDBJ databases">
        <title>Belnapia mucosa sp. nov. and Belnapia arida sp. nov., isolated from the Tabernas Desert (Almeria, Spain).</title>
        <authorList>
            <person name="Molina-Menor E."/>
            <person name="Vidal-Verdu A."/>
            <person name="Calonge A."/>
            <person name="Satari L."/>
            <person name="Pereto J."/>
            <person name="Porcar M."/>
        </authorList>
    </citation>
    <scope>NUCLEOTIDE SEQUENCE [LARGE SCALE GENOMIC DNA]</scope>
    <source>
        <strain evidence="2 3">T18</strain>
    </source>
</reference>
<dbReference type="InterPro" id="IPR011051">
    <property type="entry name" value="RmlC_Cupin_sf"/>
</dbReference>
<dbReference type="Gene3D" id="2.60.120.10">
    <property type="entry name" value="Jelly Rolls"/>
    <property type="match status" value="1"/>
</dbReference>
<dbReference type="InterPro" id="IPR025979">
    <property type="entry name" value="ChrR-like_cupin_dom"/>
</dbReference>
<keyword evidence="3" id="KW-1185">Reference proteome</keyword>
<name>A0ABS1U9M9_9PROT</name>
<comment type="caution">
    <text evidence="2">The sequence shown here is derived from an EMBL/GenBank/DDBJ whole genome shotgun (WGS) entry which is preliminary data.</text>
</comment>
<feature type="domain" description="ChrR-like cupin" evidence="1">
    <location>
        <begin position="18"/>
        <end position="79"/>
    </location>
</feature>